<evidence type="ECO:0000256" key="2">
    <source>
        <dbReference type="SAM" id="SignalP"/>
    </source>
</evidence>
<organism evidence="3 4">
    <name type="scientific">Passalora fulva</name>
    <name type="common">Tomato leaf mold</name>
    <name type="synonym">Cladosporium fulvum</name>
    <dbReference type="NCBI Taxonomy" id="5499"/>
    <lineage>
        <taxon>Eukaryota</taxon>
        <taxon>Fungi</taxon>
        <taxon>Dikarya</taxon>
        <taxon>Ascomycota</taxon>
        <taxon>Pezizomycotina</taxon>
        <taxon>Dothideomycetes</taxon>
        <taxon>Dothideomycetidae</taxon>
        <taxon>Mycosphaerellales</taxon>
        <taxon>Mycosphaerellaceae</taxon>
        <taxon>Fulvia</taxon>
    </lineage>
</organism>
<dbReference type="KEGG" id="ffu:CLAFUR5_00967"/>
<protein>
    <submittedName>
        <fullName evidence="3">Uncharacterized protein</fullName>
    </submittedName>
</protein>
<proteinExistence type="predicted"/>
<reference evidence="3" key="1">
    <citation type="submission" date="2021-12" db="EMBL/GenBank/DDBJ databases">
        <authorList>
            <person name="Zaccaron A."/>
            <person name="Stergiopoulos I."/>
        </authorList>
    </citation>
    <scope>NUCLEOTIDE SEQUENCE</scope>
    <source>
        <strain evidence="3">Race5_Kim</strain>
    </source>
</reference>
<evidence type="ECO:0000256" key="1">
    <source>
        <dbReference type="SAM" id="MobiDB-lite"/>
    </source>
</evidence>
<evidence type="ECO:0000313" key="4">
    <source>
        <dbReference type="Proteomes" id="UP000756132"/>
    </source>
</evidence>
<dbReference type="Proteomes" id="UP000756132">
    <property type="component" value="Chromosome 1"/>
</dbReference>
<name>A0A9Q8L8T3_PASFU</name>
<dbReference type="EMBL" id="CP090163">
    <property type="protein sequence ID" value="UJO12897.1"/>
    <property type="molecule type" value="Genomic_DNA"/>
</dbReference>
<dbReference type="AlphaFoldDB" id="A0A9Q8L8T3"/>
<accession>A0A9Q8L8T3</accession>
<feature type="signal peptide" evidence="2">
    <location>
        <begin position="1"/>
        <end position="18"/>
    </location>
</feature>
<dbReference type="GeneID" id="71980845"/>
<feature type="chain" id="PRO_5040456278" evidence="2">
    <location>
        <begin position="19"/>
        <end position="91"/>
    </location>
</feature>
<dbReference type="RefSeq" id="XP_047757263.1">
    <property type="nucleotide sequence ID" value="XM_047900115.1"/>
</dbReference>
<reference evidence="3" key="2">
    <citation type="journal article" date="2022" name="Microb. Genom.">
        <title>A chromosome-scale genome assembly of the tomato pathogen Cladosporium fulvum reveals a compartmentalized genome architecture and the presence of a dispensable chromosome.</title>
        <authorList>
            <person name="Zaccaron A.Z."/>
            <person name="Chen L.H."/>
            <person name="Samaras A."/>
            <person name="Stergiopoulos I."/>
        </authorList>
    </citation>
    <scope>NUCLEOTIDE SEQUENCE</scope>
    <source>
        <strain evidence="3">Race5_Kim</strain>
    </source>
</reference>
<sequence>MKASVITLLGCAAVSVFATPIANARGVAPLGTLPQRRNGGELSTGNLEGDQSADAVENNKVIQRRDGGQLSTGDLEGDRSADALENNNVIQ</sequence>
<keyword evidence="2" id="KW-0732">Signal</keyword>
<feature type="region of interest" description="Disordered" evidence="1">
    <location>
        <begin position="29"/>
        <end position="91"/>
    </location>
</feature>
<gene>
    <name evidence="3" type="ORF">CLAFUR5_00967</name>
</gene>
<evidence type="ECO:0000313" key="3">
    <source>
        <dbReference type="EMBL" id="UJO12897.1"/>
    </source>
</evidence>
<dbReference type="OrthoDB" id="10544721at2759"/>
<keyword evidence="4" id="KW-1185">Reference proteome</keyword>